<dbReference type="EMBL" id="CAJNNV010026637">
    <property type="protein sequence ID" value="CAE8618695.1"/>
    <property type="molecule type" value="Genomic_DNA"/>
</dbReference>
<sequence>MHRKGKRSREEQKGTVVRSIQRWGRRISGEIRKTYGSPVSRALIEGDKGENHGEKEDMLTLVPQVEGKEFHGVALVVAGALFVGGKMFLIDLAVVQESFVHLVVEDGVVLVSNPVLLVFLCREPECDHSCVVGCCCWYCCCFSQKQLTSSAKLTTAAG</sequence>
<comment type="caution">
    <text evidence="1">The sequence shown here is derived from an EMBL/GenBank/DDBJ whole genome shotgun (WGS) entry which is preliminary data.</text>
</comment>
<dbReference type="Proteomes" id="UP000654075">
    <property type="component" value="Unassembled WGS sequence"/>
</dbReference>
<evidence type="ECO:0000313" key="1">
    <source>
        <dbReference type="EMBL" id="CAE8618695.1"/>
    </source>
</evidence>
<gene>
    <name evidence="1" type="ORF">PGLA1383_LOCUS36298</name>
</gene>
<keyword evidence="2" id="KW-1185">Reference proteome</keyword>
<protein>
    <submittedName>
        <fullName evidence="1">Uncharacterized protein</fullName>
    </submittedName>
</protein>
<reference evidence="1" key="1">
    <citation type="submission" date="2021-02" db="EMBL/GenBank/DDBJ databases">
        <authorList>
            <person name="Dougan E. K."/>
            <person name="Rhodes N."/>
            <person name="Thang M."/>
            <person name="Chan C."/>
        </authorList>
    </citation>
    <scope>NUCLEOTIDE SEQUENCE</scope>
</reference>
<proteinExistence type="predicted"/>
<accession>A0A813G745</accession>
<name>A0A813G745_POLGL</name>
<dbReference type="AlphaFoldDB" id="A0A813G745"/>
<evidence type="ECO:0000313" key="2">
    <source>
        <dbReference type="Proteomes" id="UP000654075"/>
    </source>
</evidence>
<organism evidence="1 2">
    <name type="scientific">Polarella glacialis</name>
    <name type="common">Dinoflagellate</name>
    <dbReference type="NCBI Taxonomy" id="89957"/>
    <lineage>
        <taxon>Eukaryota</taxon>
        <taxon>Sar</taxon>
        <taxon>Alveolata</taxon>
        <taxon>Dinophyceae</taxon>
        <taxon>Suessiales</taxon>
        <taxon>Suessiaceae</taxon>
        <taxon>Polarella</taxon>
    </lineage>
</organism>